<keyword evidence="3" id="KW-0548">Nucleotidyltransferase</keyword>
<evidence type="ECO:0000313" key="4">
    <source>
        <dbReference type="Proteomes" id="UP000199062"/>
    </source>
</evidence>
<dbReference type="PANTHER" id="PTHR19136">
    <property type="entry name" value="MOLYBDENUM COFACTOR GUANYLYLTRANSFERASE"/>
    <property type="match status" value="1"/>
</dbReference>
<dbReference type="InterPro" id="IPR025877">
    <property type="entry name" value="MobA-like_NTP_Trfase"/>
</dbReference>
<evidence type="ECO:0000313" key="3">
    <source>
        <dbReference type="EMBL" id="SFR99434.1"/>
    </source>
</evidence>
<dbReference type="PANTHER" id="PTHR19136:SF86">
    <property type="entry name" value="ADENOSYLCOBINAMIDE-PHOSPHATE GUANYLYLTRANSFERASE"/>
    <property type="match status" value="1"/>
</dbReference>
<dbReference type="Gene3D" id="3.90.550.10">
    <property type="entry name" value="Spore Coat Polysaccharide Biosynthesis Protein SpsA, Chain A"/>
    <property type="match status" value="1"/>
</dbReference>
<evidence type="ECO:0000256" key="1">
    <source>
        <dbReference type="ARBA" id="ARBA00022679"/>
    </source>
</evidence>
<sequence length="179" mass="18442">MCGGLGSRLDGDVEKPLVEVDSVPMVDRVVAALAGSPVDDVYAVTSPNAPATAAHVDVPVIETAGEGYVADLQAALADSRIEGPVLTVAADLPLLTPESVTAVLDRWDAGSLTVAVPVAFKRDLGASVDSSFTHEGREVAPSGLNVVGGEPGRVLVREDDRLAVNVNRPADLTLARRLA</sequence>
<gene>
    <name evidence="3" type="ORF">SAMN05216559_2207</name>
</gene>
<dbReference type="EMBL" id="FOZK01000002">
    <property type="protein sequence ID" value="SFR99434.1"/>
    <property type="molecule type" value="Genomic_DNA"/>
</dbReference>
<dbReference type="STRING" id="767519.SAMN05216559_2207"/>
<keyword evidence="4" id="KW-1185">Reference proteome</keyword>
<protein>
    <submittedName>
        <fullName evidence="3">Adenosylcobinamide-phosphate guanylyltransferase</fullName>
    </submittedName>
</protein>
<dbReference type="AlphaFoldDB" id="A0A1I6L7N1"/>
<reference evidence="3 4" key="1">
    <citation type="submission" date="2016-10" db="EMBL/GenBank/DDBJ databases">
        <authorList>
            <person name="de Groot N.N."/>
        </authorList>
    </citation>
    <scope>NUCLEOTIDE SEQUENCE [LARGE SCALE GENOMIC DNA]</scope>
    <source>
        <strain evidence="3 4">CGMCC 1.10457</strain>
    </source>
</reference>
<keyword evidence="1 3" id="KW-0808">Transferase</keyword>
<organism evidence="3 4">
    <name type="scientific">Halomicrobium zhouii</name>
    <dbReference type="NCBI Taxonomy" id="767519"/>
    <lineage>
        <taxon>Archaea</taxon>
        <taxon>Methanobacteriati</taxon>
        <taxon>Methanobacteriota</taxon>
        <taxon>Stenosarchaea group</taxon>
        <taxon>Halobacteria</taxon>
        <taxon>Halobacteriales</taxon>
        <taxon>Haloarculaceae</taxon>
        <taxon>Halomicrobium</taxon>
    </lineage>
</organism>
<evidence type="ECO:0000259" key="2">
    <source>
        <dbReference type="Pfam" id="PF12804"/>
    </source>
</evidence>
<dbReference type="OrthoDB" id="9782at2157"/>
<dbReference type="RefSeq" id="WP_089816587.1">
    <property type="nucleotide sequence ID" value="NZ_FOZK01000002.1"/>
</dbReference>
<name>A0A1I6L7N1_9EURY</name>
<dbReference type="Pfam" id="PF12804">
    <property type="entry name" value="NTP_transf_3"/>
    <property type="match status" value="1"/>
</dbReference>
<accession>A0A1I6L7N1</accession>
<dbReference type="Proteomes" id="UP000199062">
    <property type="component" value="Unassembled WGS sequence"/>
</dbReference>
<feature type="domain" description="MobA-like NTP transferase" evidence="2">
    <location>
        <begin position="2"/>
        <end position="119"/>
    </location>
</feature>
<dbReference type="InterPro" id="IPR029044">
    <property type="entry name" value="Nucleotide-diphossugar_trans"/>
</dbReference>
<dbReference type="SUPFAM" id="SSF53448">
    <property type="entry name" value="Nucleotide-diphospho-sugar transferases"/>
    <property type="match status" value="1"/>
</dbReference>
<dbReference type="GO" id="GO:0016779">
    <property type="term" value="F:nucleotidyltransferase activity"/>
    <property type="evidence" value="ECO:0007669"/>
    <property type="project" value="UniProtKB-KW"/>
</dbReference>
<proteinExistence type="predicted"/>